<evidence type="ECO:0000256" key="1">
    <source>
        <dbReference type="ARBA" id="ARBA00006484"/>
    </source>
</evidence>
<dbReference type="PRINTS" id="PR00081">
    <property type="entry name" value="GDHRDH"/>
</dbReference>
<keyword evidence="4" id="KW-1185">Reference proteome</keyword>
<dbReference type="PANTHER" id="PTHR44196:SF1">
    <property type="entry name" value="DEHYDROGENASE_REDUCTASE SDR FAMILY MEMBER 7B"/>
    <property type="match status" value="1"/>
</dbReference>
<accession>A0ABT8Y6R4</accession>
<comment type="similarity">
    <text evidence="1">Belongs to the short-chain dehydrogenases/reductases (SDR) family.</text>
</comment>
<evidence type="ECO:0000313" key="4">
    <source>
        <dbReference type="Proteomes" id="UP001169764"/>
    </source>
</evidence>
<reference evidence="3" key="1">
    <citation type="submission" date="2023-07" db="EMBL/GenBank/DDBJ databases">
        <authorList>
            <person name="Kim M."/>
        </authorList>
    </citation>
    <scope>NUCLEOTIDE SEQUENCE</scope>
    <source>
        <strain evidence="3">BIUV-7</strain>
    </source>
</reference>
<keyword evidence="2" id="KW-0560">Oxidoreductase</keyword>
<dbReference type="Gene3D" id="3.40.50.720">
    <property type="entry name" value="NAD(P)-binding Rossmann-like Domain"/>
    <property type="match status" value="1"/>
</dbReference>
<gene>
    <name evidence="3" type="ORF">Q4F19_04810</name>
</gene>
<dbReference type="Proteomes" id="UP001169764">
    <property type="component" value="Unassembled WGS sequence"/>
</dbReference>
<dbReference type="PROSITE" id="PS00061">
    <property type="entry name" value="ADH_SHORT"/>
    <property type="match status" value="1"/>
</dbReference>
<name>A0ABT8Y6R4_9SPHN</name>
<evidence type="ECO:0000256" key="2">
    <source>
        <dbReference type="ARBA" id="ARBA00023002"/>
    </source>
</evidence>
<dbReference type="PANTHER" id="PTHR44196">
    <property type="entry name" value="DEHYDROGENASE/REDUCTASE SDR FAMILY MEMBER 7B"/>
    <property type="match status" value="1"/>
</dbReference>
<dbReference type="SUPFAM" id="SSF51735">
    <property type="entry name" value="NAD(P)-binding Rossmann-fold domains"/>
    <property type="match status" value="1"/>
</dbReference>
<dbReference type="RefSeq" id="WP_303540332.1">
    <property type="nucleotide sequence ID" value="NZ_JAUOTP010000002.1"/>
</dbReference>
<dbReference type="InterPro" id="IPR036291">
    <property type="entry name" value="NAD(P)-bd_dom_sf"/>
</dbReference>
<dbReference type="EMBL" id="JAUOTP010000002">
    <property type="protein sequence ID" value="MDO6413697.1"/>
    <property type="molecule type" value="Genomic_DNA"/>
</dbReference>
<dbReference type="Pfam" id="PF00106">
    <property type="entry name" value="adh_short"/>
    <property type="match status" value="1"/>
</dbReference>
<dbReference type="InterPro" id="IPR002347">
    <property type="entry name" value="SDR_fam"/>
</dbReference>
<comment type="caution">
    <text evidence="3">The sequence shown here is derived from an EMBL/GenBank/DDBJ whole genome shotgun (WGS) entry which is preliminary data.</text>
</comment>
<sequence>MTARRSILVTGASSGLGAGLARHYAAADVRLALIGRDAARLEATAADCRAAGAEVVTGLFDVAEAAPIGAWIAEQDAVAPFAIAIAAAGVSAGTSEAGAPEGHKLATLQVRTNLLGTMNVMEPLIAPMIARKAGQLVVVSSTAALRGLPYSPGYSASKAGVRAYGEALRALLAPAGVAVTVVVPGFFDTPMTDRWKGPTPFMTSLDTMVRVITRGIDRRAARVTHPRLLALGQQAADLMPAAIGDRIVRGFRFHIEPGA</sequence>
<organism evidence="3 4">
    <name type="scientific">Sphingomonas natans</name>
    <dbReference type="NCBI Taxonomy" id="3063330"/>
    <lineage>
        <taxon>Bacteria</taxon>
        <taxon>Pseudomonadati</taxon>
        <taxon>Pseudomonadota</taxon>
        <taxon>Alphaproteobacteria</taxon>
        <taxon>Sphingomonadales</taxon>
        <taxon>Sphingomonadaceae</taxon>
        <taxon>Sphingomonas</taxon>
    </lineage>
</organism>
<evidence type="ECO:0000313" key="3">
    <source>
        <dbReference type="EMBL" id="MDO6413697.1"/>
    </source>
</evidence>
<dbReference type="InterPro" id="IPR020904">
    <property type="entry name" value="Sc_DH/Rdtase_CS"/>
</dbReference>
<protein>
    <submittedName>
        <fullName evidence="3">SDR family NAD(P)-dependent oxidoreductase</fullName>
    </submittedName>
</protein>
<proteinExistence type="inferred from homology"/>